<evidence type="ECO:0000313" key="10">
    <source>
        <dbReference type="Proteomes" id="UP000030635"/>
    </source>
</evidence>
<dbReference type="InterPro" id="IPR004872">
    <property type="entry name" value="Lipoprotein_NlpA"/>
</dbReference>
<dbReference type="Pfam" id="PF03180">
    <property type="entry name" value="Lipoprotein_9"/>
    <property type="match status" value="1"/>
</dbReference>
<feature type="signal peptide" evidence="8">
    <location>
        <begin position="1"/>
        <end position="23"/>
    </location>
</feature>
<dbReference type="RefSeq" id="WP_039313903.1">
    <property type="nucleotide sequence ID" value="NZ_CP006905.1"/>
</dbReference>
<dbReference type="PROSITE" id="PS51257">
    <property type="entry name" value="PROKAR_LIPOPROTEIN"/>
    <property type="match status" value="1"/>
</dbReference>
<reference evidence="9 10" key="1">
    <citation type="journal article" date="2015" name="Infect. Genet. Evol.">
        <title>Genomic sequences of six botulinum neurotoxin-producing strains representing three clostridial species illustrate the mobility and diversity of botulinum neurotoxin genes.</title>
        <authorList>
            <person name="Smith T.J."/>
            <person name="Hill K.K."/>
            <person name="Xie G."/>
            <person name="Foley B.T."/>
            <person name="Williamson C.H."/>
            <person name="Foster J.T."/>
            <person name="Johnson S.L."/>
            <person name="Chertkov O."/>
            <person name="Teshima H."/>
            <person name="Gibbons H.S."/>
            <person name="Johnsky L.A."/>
            <person name="Karavis M.A."/>
            <person name="Smith L.A."/>
        </authorList>
    </citation>
    <scope>NUCLEOTIDE SEQUENCE [LARGE SCALE GENOMIC DNA]</scope>
    <source>
        <strain evidence="9">Sullivan</strain>
    </source>
</reference>
<dbReference type="Gene3D" id="3.40.190.10">
    <property type="entry name" value="Periplasmic binding protein-like II"/>
    <property type="match status" value="2"/>
</dbReference>
<dbReference type="EMBL" id="CP006905">
    <property type="protein sequence ID" value="AIY85130.1"/>
    <property type="molecule type" value="Genomic_DNA"/>
</dbReference>
<evidence type="ECO:0000256" key="7">
    <source>
        <dbReference type="PIRSR" id="PIRSR002854-1"/>
    </source>
</evidence>
<dbReference type="HOGENOM" id="CLU_067080_0_0_9"/>
<dbReference type="Proteomes" id="UP000030635">
    <property type="component" value="Chromosome"/>
</dbReference>
<keyword evidence="10" id="KW-1185">Reference proteome</keyword>
<evidence type="ECO:0000256" key="6">
    <source>
        <dbReference type="PIRNR" id="PIRNR002854"/>
    </source>
</evidence>
<keyword evidence="3" id="KW-0472">Membrane</keyword>
<evidence type="ECO:0000256" key="2">
    <source>
        <dbReference type="ARBA" id="ARBA00022729"/>
    </source>
</evidence>
<comment type="subcellular location">
    <subcellularLocation>
        <location evidence="1">Membrane</location>
        <topology evidence="1">Lipid-anchor</topology>
    </subcellularLocation>
</comment>
<dbReference type="PANTHER" id="PTHR30429">
    <property type="entry name" value="D-METHIONINE-BINDING LIPOPROTEIN METQ"/>
    <property type="match status" value="1"/>
</dbReference>
<dbReference type="KEGG" id="cbv:U729_1805"/>
<evidence type="ECO:0000313" key="9">
    <source>
        <dbReference type="EMBL" id="AIY85130.1"/>
    </source>
</evidence>
<evidence type="ECO:0000256" key="3">
    <source>
        <dbReference type="ARBA" id="ARBA00023136"/>
    </source>
</evidence>
<feature type="lipid moiety-binding region" description="S-diacylglycerol cysteine" evidence="7">
    <location>
        <position position="22"/>
    </location>
</feature>
<keyword evidence="4" id="KW-0564">Palmitate</keyword>
<gene>
    <name evidence="9" type="ORF">U729_1805</name>
</gene>
<evidence type="ECO:0000256" key="1">
    <source>
        <dbReference type="ARBA" id="ARBA00004635"/>
    </source>
</evidence>
<evidence type="ECO:0000256" key="8">
    <source>
        <dbReference type="SAM" id="SignalP"/>
    </source>
</evidence>
<organism evidence="9 10">
    <name type="scientific">Clostridium baratii str. Sullivan</name>
    <dbReference type="NCBI Taxonomy" id="1415775"/>
    <lineage>
        <taxon>Bacteria</taxon>
        <taxon>Bacillati</taxon>
        <taxon>Bacillota</taxon>
        <taxon>Clostridia</taxon>
        <taxon>Eubacteriales</taxon>
        <taxon>Clostridiaceae</taxon>
        <taxon>Clostridium</taxon>
    </lineage>
</organism>
<comment type="similarity">
    <text evidence="6">Belongs to the nlpA lipoprotein family.</text>
</comment>
<dbReference type="CDD" id="cd13597">
    <property type="entry name" value="PBP2_lipoprotein_Tp32"/>
    <property type="match status" value="1"/>
</dbReference>
<protein>
    <recommendedName>
        <fullName evidence="6">Lipoprotein</fullName>
    </recommendedName>
</protein>
<dbReference type="GO" id="GO:0016020">
    <property type="term" value="C:membrane"/>
    <property type="evidence" value="ECO:0007669"/>
    <property type="project" value="UniProtKB-SubCell"/>
</dbReference>
<keyword evidence="2 8" id="KW-0732">Signal</keyword>
<dbReference type="OrthoDB" id="9812878at2"/>
<dbReference type="AlphaFoldDB" id="A0A0A7G257"/>
<accession>A0A0A7G257</accession>
<evidence type="ECO:0000256" key="5">
    <source>
        <dbReference type="ARBA" id="ARBA00023288"/>
    </source>
</evidence>
<dbReference type="SUPFAM" id="SSF53850">
    <property type="entry name" value="Periplasmic binding protein-like II"/>
    <property type="match status" value="1"/>
</dbReference>
<name>A0A0A7G257_9CLOT</name>
<feature type="chain" id="PRO_5039427545" description="Lipoprotein" evidence="8">
    <location>
        <begin position="24"/>
        <end position="270"/>
    </location>
</feature>
<dbReference type="PANTHER" id="PTHR30429:SF0">
    <property type="entry name" value="METHIONINE-BINDING LIPOPROTEIN METQ"/>
    <property type="match status" value="1"/>
</dbReference>
<dbReference type="eggNOG" id="COG1464">
    <property type="taxonomic scope" value="Bacteria"/>
</dbReference>
<dbReference type="PIRSF" id="PIRSF002854">
    <property type="entry name" value="MetQ"/>
    <property type="match status" value="1"/>
</dbReference>
<evidence type="ECO:0000256" key="4">
    <source>
        <dbReference type="ARBA" id="ARBA00023139"/>
    </source>
</evidence>
<keyword evidence="5 6" id="KW-0449">Lipoprotein</keyword>
<proteinExistence type="inferred from homology"/>
<sequence>MKKRTLISSILVGVLSLALVGCGGNSKGDDKTITIGVTPVPHKEIVEQVKPKLEEKGYKVEIKEFTDYVTPNKALSEGSLDANFFQHIPYLNEQNKSENLGLTYTAKVHLEPLGLYSKKLKNINELKDGSTIAIPNDPSNEARALRLLEANGLIKLKDGELITPKDITENTKNLKFRELEAASIPRTVEDVDAAVINGNYAIDSGFSVKKDALIVEDKDSKVAEPYSNIIAVKESDKDSQKIKDLTEALTSEDVKNFINEKYDGAVIPVF</sequence>
<dbReference type="STRING" id="1561.NPD11_1214"/>